<protein>
    <submittedName>
        <fullName evidence="2">Uncharacterized protein</fullName>
    </submittedName>
</protein>
<comment type="caution">
    <text evidence="2">The sequence shown here is derived from an EMBL/GenBank/DDBJ whole genome shotgun (WGS) entry which is preliminary data.</text>
</comment>
<feature type="transmembrane region" description="Helical" evidence="1">
    <location>
        <begin position="21"/>
        <end position="42"/>
    </location>
</feature>
<sequence length="69" mass="8029">IYAMLHNFPNGVLLVRIYQDLILPLHQNLLVSLLCLVCMFLIGKWKKASDRVFDIPTYREPNQPVVFLS</sequence>
<dbReference type="EMBL" id="LAZR01027507">
    <property type="protein sequence ID" value="KKL65513.1"/>
    <property type="molecule type" value="Genomic_DNA"/>
</dbReference>
<dbReference type="AlphaFoldDB" id="A0A0F9DUJ7"/>
<evidence type="ECO:0000313" key="2">
    <source>
        <dbReference type="EMBL" id="KKL65513.1"/>
    </source>
</evidence>
<organism evidence="2">
    <name type="scientific">marine sediment metagenome</name>
    <dbReference type="NCBI Taxonomy" id="412755"/>
    <lineage>
        <taxon>unclassified sequences</taxon>
        <taxon>metagenomes</taxon>
        <taxon>ecological metagenomes</taxon>
    </lineage>
</organism>
<accession>A0A0F9DUJ7</accession>
<name>A0A0F9DUJ7_9ZZZZ</name>
<proteinExistence type="predicted"/>
<keyword evidence="1" id="KW-1133">Transmembrane helix</keyword>
<keyword evidence="1" id="KW-0472">Membrane</keyword>
<evidence type="ECO:0000256" key="1">
    <source>
        <dbReference type="SAM" id="Phobius"/>
    </source>
</evidence>
<gene>
    <name evidence="2" type="ORF">LCGC14_2154190</name>
</gene>
<reference evidence="2" key="1">
    <citation type="journal article" date="2015" name="Nature">
        <title>Complex archaea that bridge the gap between prokaryotes and eukaryotes.</title>
        <authorList>
            <person name="Spang A."/>
            <person name="Saw J.H."/>
            <person name="Jorgensen S.L."/>
            <person name="Zaremba-Niedzwiedzka K."/>
            <person name="Martijn J."/>
            <person name="Lind A.E."/>
            <person name="van Eijk R."/>
            <person name="Schleper C."/>
            <person name="Guy L."/>
            <person name="Ettema T.J."/>
        </authorList>
    </citation>
    <scope>NUCLEOTIDE SEQUENCE</scope>
</reference>
<feature type="non-terminal residue" evidence="2">
    <location>
        <position position="1"/>
    </location>
</feature>
<keyword evidence="1" id="KW-0812">Transmembrane</keyword>